<evidence type="ECO:0000256" key="8">
    <source>
        <dbReference type="SAM" id="Phobius"/>
    </source>
</evidence>
<keyword evidence="4 11" id="KW-0808">Transferase</keyword>
<reference evidence="11 12" key="1">
    <citation type="submission" date="2019-01" db="EMBL/GenBank/DDBJ databases">
        <title>Pseudolysobacter antarctica gen. nov., sp. nov., isolated from Fildes Peninsula, Antarctica.</title>
        <authorList>
            <person name="Wei Z."/>
            <person name="Peng F."/>
        </authorList>
    </citation>
    <scope>NUCLEOTIDE SEQUENCE [LARGE SCALE GENOMIC DNA]</scope>
    <source>
        <strain evidence="11 12">AQ6-296</strain>
    </source>
</reference>
<evidence type="ECO:0000256" key="1">
    <source>
        <dbReference type="ARBA" id="ARBA00004651"/>
    </source>
</evidence>
<gene>
    <name evidence="11" type="ORF">ELE36_14460</name>
</gene>
<dbReference type="KEGG" id="xbc:ELE36_14460"/>
<evidence type="ECO:0000256" key="3">
    <source>
        <dbReference type="ARBA" id="ARBA00022676"/>
    </source>
</evidence>
<dbReference type="Proteomes" id="UP000291562">
    <property type="component" value="Chromosome"/>
</dbReference>
<dbReference type="InterPro" id="IPR040845">
    <property type="entry name" value="Arnt_C"/>
</dbReference>
<dbReference type="InterPro" id="IPR038731">
    <property type="entry name" value="RgtA/B/C-like"/>
</dbReference>
<sequence length="585" mass="64921">MNKPPADSLQSSHTVKPLLPTSRRAMLGLIFAIVVALVAWFAGAEYRSLTEPDEGRYAEVAREMMATGDWIVPRTNGFKFYDKPVLHYWATAVAFEAFGVHNWTARLWTLLAGLISVVSIGYAGMRVFGRREGIIAALVLGSSFLCVVGSHVNSLDMGLTAFLSLLLGAFLIAQHHAADVAICRRWMWLTWLAMALAVMTKGVIAIVLPAAILFFYMLWQRDWGLLRRLHLFSGLMIVLVICLPWFIAIGRADSNFYGFFFIHEHLERFLSKTHDRFQPWWFFLPVIVFGAMPWSLFLPAALRRGMDHQSGVFQPARLLLLWCAMFLLFFSISSSKLALYILPLFPALALLIGIAAARMSSRALIFRLLPIAIITTLAAIVLGFFPGLLPLHEPRAANLAFVQIAAIAVALLSLASWLALWFCRQQKIVVGIAAVAFGGLVCTQGLMIGFQQLEPANSADSMAALAAPYIRADTPVYSVKFYFRGLPFYLQRLVTVAYDTPTDLVAGMAWQPELTIAELDGFVAAWRAHPGALAFIRPDVYTELREHHLPMTLIADRQPIVMIVQSPLDARRSDAIADTPAGQSP</sequence>
<dbReference type="AlphaFoldDB" id="A0A411HM20"/>
<dbReference type="PANTHER" id="PTHR33908:SF3">
    <property type="entry name" value="UNDECAPRENYL PHOSPHATE-ALPHA-4-AMINO-4-DEOXY-L-ARABINOSE ARABINOSYL TRANSFERASE"/>
    <property type="match status" value="1"/>
</dbReference>
<feature type="transmembrane region" description="Helical" evidence="8">
    <location>
        <begin position="159"/>
        <end position="177"/>
    </location>
</feature>
<feature type="domain" description="Aminoarabinose transferase C-terminal" evidence="10">
    <location>
        <begin position="463"/>
        <end position="563"/>
    </location>
</feature>
<evidence type="ECO:0000256" key="6">
    <source>
        <dbReference type="ARBA" id="ARBA00022989"/>
    </source>
</evidence>
<dbReference type="GO" id="GO:0005886">
    <property type="term" value="C:plasma membrane"/>
    <property type="evidence" value="ECO:0007669"/>
    <property type="project" value="UniProtKB-SubCell"/>
</dbReference>
<dbReference type="OrthoDB" id="9775035at2"/>
<evidence type="ECO:0000256" key="5">
    <source>
        <dbReference type="ARBA" id="ARBA00022692"/>
    </source>
</evidence>
<evidence type="ECO:0000256" key="4">
    <source>
        <dbReference type="ARBA" id="ARBA00022679"/>
    </source>
</evidence>
<proteinExistence type="predicted"/>
<evidence type="ECO:0000259" key="9">
    <source>
        <dbReference type="Pfam" id="PF13231"/>
    </source>
</evidence>
<feature type="transmembrane region" description="Helical" evidence="8">
    <location>
        <begin position="428"/>
        <end position="450"/>
    </location>
</feature>
<comment type="subcellular location">
    <subcellularLocation>
        <location evidence="1">Cell membrane</location>
        <topology evidence="1">Multi-pass membrane protein</topology>
    </subcellularLocation>
</comment>
<dbReference type="GO" id="GO:0009103">
    <property type="term" value="P:lipopolysaccharide biosynthetic process"/>
    <property type="evidence" value="ECO:0007669"/>
    <property type="project" value="UniProtKB-ARBA"/>
</dbReference>
<keyword evidence="3" id="KW-0328">Glycosyltransferase</keyword>
<keyword evidence="7 8" id="KW-0472">Membrane</keyword>
<accession>A0A411HM20</accession>
<feature type="domain" description="Glycosyltransferase RgtA/B/C/D-like" evidence="9">
    <location>
        <begin position="82"/>
        <end position="246"/>
    </location>
</feature>
<protein>
    <submittedName>
        <fullName evidence="11">Glycosyltransferase family 39 protein</fullName>
    </submittedName>
</protein>
<feature type="transmembrane region" description="Helical" evidence="8">
    <location>
        <begin position="364"/>
        <end position="388"/>
    </location>
</feature>
<feature type="transmembrane region" description="Helical" evidence="8">
    <location>
        <begin position="338"/>
        <end position="357"/>
    </location>
</feature>
<evidence type="ECO:0000313" key="12">
    <source>
        <dbReference type="Proteomes" id="UP000291562"/>
    </source>
</evidence>
<dbReference type="PANTHER" id="PTHR33908">
    <property type="entry name" value="MANNOSYLTRANSFERASE YKCB-RELATED"/>
    <property type="match status" value="1"/>
</dbReference>
<organism evidence="11 12">
    <name type="scientific">Pseudolysobacter antarcticus</name>
    <dbReference type="NCBI Taxonomy" id="2511995"/>
    <lineage>
        <taxon>Bacteria</taxon>
        <taxon>Pseudomonadati</taxon>
        <taxon>Pseudomonadota</taxon>
        <taxon>Gammaproteobacteria</taxon>
        <taxon>Lysobacterales</taxon>
        <taxon>Rhodanobacteraceae</taxon>
        <taxon>Pseudolysobacter</taxon>
    </lineage>
</organism>
<dbReference type="GO" id="GO:0016763">
    <property type="term" value="F:pentosyltransferase activity"/>
    <property type="evidence" value="ECO:0007669"/>
    <property type="project" value="TreeGrafter"/>
</dbReference>
<evidence type="ECO:0000256" key="7">
    <source>
        <dbReference type="ARBA" id="ARBA00023136"/>
    </source>
</evidence>
<feature type="transmembrane region" description="Helical" evidence="8">
    <location>
        <begin position="107"/>
        <end position="128"/>
    </location>
</feature>
<feature type="transmembrane region" description="Helical" evidence="8">
    <location>
        <begin position="134"/>
        <end position="152"/>
    </location>
</feature>
<dbReference type="RefSeq" id="WP_129834491.1">
    <property type="nucleotide sequence ID" value="NZ_CP035704.1"/>
</dbReference>
<keyword evidence="12" id="KW-1185">Reference proteome</keyword>
<keyword evidence="6 8" id="KW-1133">Transmembrane helix</keyword>
<evidence type="ECO:0000313" key="11">
    <source>
        <dbReference type="EMBL" id="QBB71464.1"/>
    </source>
</evidence>
<dbReference type="InterPro" id="IPR050297">
    <property type="entry name" value="LipidA_mod_glycosyltrf_83"/>
</dbReference>
<feature type="transmembrane region" description="Helical" evidence="8">
    <location>
        <begin position="400"/>
        <end position="421"/>
    </location>
</feature>
<dbReference type="Pfam" id="PF13231">
    <property type="entry name" value="PMT_2"/>
    <property type="match status" value="1"/>
</dbReference>
<dbReference type="EMBL" id="CP035704">
    <property type="protein sequence ID" value="QBB71464.1"/>
    <property type="molecule type" value="Genomic_DNA"/>
</dbReference>
<name>A0A411HM20_9GAMM</name>
<dbReference type="GO" id="GO:0010041">
    <property type="term" value="P:response to iron(III) ion"/>
    <property type="evidence" value="ECO:0007669"/>
    <property type="project" value="TreeGrafter"/>
</dbReference>
<feature type="transmembrane region" description="Helical" evidence="8">
    <location>
        <begin position="189"/>
        <end position="219"/>
    </location>
</feature>
<evidence type="ECO:0000256" key="2">
    <source>
        <dbReference type="ARBA" id="ARBA00022475"/>
    </source>
</evidence>
<keyword evidence="2" id="KW-1003">Cell membrane</keyword>
<dbReference type="Pfam" id="PF18583">
    <property type="entry name" value="Arnt_C"/>
    <property type="match status" value="1"/>
</dbReference>
<feature type="transmembrane region" description="Helical" evidence="8">
    <location>
        <begin position="280"/>
        <end position="302"/>
    </location>
</feature>
<feature type="transmembrane region" description="Helical" evidence="8">
    <location>
        <begin position="25"/>
        <end position="43"/>
    </location>
</feature>
<keyword evidence="5 8" id="KW-0812">Transmembrane</keyword>
<feature type="transmembrane region" description="Helical" evidence="8">
    <location>
        <begin position="314"/>
        <end position="332"/>
    </location>
</feature>
<feature type="transmembrane region" description="Helical" evidence="8">
    <location>
        <begin position="231"/>
        <end position="250"/>
    </location>
</feature>
<evidence type="ECO:0000259" key="10">
    <source>
        <dbReference type="Pfam" id="PF18583"/>
    </source>
</evidence>